<sequence>MPDLVRPDFQSRAPLFLPRMKNSKRMFEPLDVNLLRWLIIIGDMCRLLLDVEATCCGRALPPSNDTAYFPATSIFFSFCVLGGEGMRGLPQSSSPPLEQKLHRHFTNHPLTEKEKRLKS</sequence>
<accession>A0ABR0AK58</accession>
<feature type="region of interest" description="Disordered" evidence="1">
    <location>
        <begin position="88"/>
        <end position="119"/>
    </location>
</feature>
<protein>
    <submittedName>
        <fullName evidence="2">Uncharacterized protein</fullName>
    </submittedName>
</protein>
<evidence type="ECO:0000313" key="3">
    <source>
        <dbReference type="Proteomes" id="UP001234178"/>
    </source>
</evidence>
<evidence type="ECO:0000256" key="1">
    <source>
        <dbReference type="SAM" id="MobiDB-lite"/>
    </source>
</evidence>
<dbReference type="EMBL" id="JAOYFB010000038">
    <property type="protein sequence ID" value="KAK4025504.1"/>
    <property type="molecule type" value="Genomic_DNA"/>
</dbReference>
<organism evidence="2 3">
    <name type="scientific">Daphnia magna</name>
    <dbReference type="NCBI Taxonomy" id="35525"/>
    <lineage>
        <taxon>Eukaryota</taxon>
        <taxon>Metazoa</taxon>
        <taxon>Ecdysozoa</taxon>
        <taxon>Arthropoda</taxon>
        <taxon>Crustacea</taxon>
        <taxon>Branchiopoda</taxon>
        <taxon>Diplostraca</taxon>
        <taxon>Cladocera</taxon>
        <taxon>Anomopoda</taxon>
        <taxon>Daphniidae</taxon>
        <taxon>Daphnia</taxon>
    </lineage>
</organism>
<reference evidence="2 3" key="1">
    <citation type="journal article" date="2023" name="Nucleic Acids Res.">
        <title>The hologenome of Daphnia magna reveals possible DNA methylation and microbiome-mediated evolution of the host genome.</title>
        <authorList>
            <person name="Chaturvedi A."/>
            <person name="Li X."/>
            <person name="Dhandapani V."/>
            <person name="Marshall H."/>
            <person name="Kissane S."/>
            <person name="Cuenca-Cambronero M."/>
            <person name="Asole G."/>
            <person name="Calvet F."/>
            <person name="Ruiz-Romero M."/>
            <person name="Marangio P."/>
            <person name="Guigo R."/>
            <person name="Rago D."/>
            <person name="Mirbahai L."/>
            <person name="Eastwood N."/>
            <person name="Colbourne J.K."/>
            <person name="Zhou J."/>
            <person name="Mallon E."/>
            <person name="Orsini L."/>
        </authorList>
    </citation>
    <scope>NUCLEOTIDE SEQUENCE [LARGE SCALE GENOMIC DNA]</scope>
    <source>
        <strain evidence="2">LRV0_1</strain>
    </source>
</reference>
<gene>
    <name evidence="2" type="ORF">OUZ56_014568</name>
</gene>
<proteinExistence type="predicted"/>
<dbReference type="Proteomes" id="UP001234178">
    <property type="component" value="Unassembled WGS sequence"/>
</dbReference>
<keyword evidence="3" id="KW-1185">Reference proteome</keyword>
<name>A0ABR0AK58_9CRUS</name>
<evidence type="ECO:0000313" key="2">
    <source>
        <dbReference type="EMBL" id="KAK4025504.1"/>
    </source>
</evidence>
<comment type="caution">
    <text evidence="2">The sequence shown here is derived from an EMBL/GenBank/DDBJ whole genome shotgun (WGS) entry which is preliminary data.</text>
</comment>
<feature type="compositionally biased region" description="Basic and acidic residues" evidence="1">
    <location>
        <begin position="110"/>
        <end position="119"/>
    </location>
</feature>